<dbReference type="EMBL" id="JBHSNW010000012">
    <property type="protein sequence ID" value="MFC5818140.1"/>
    <property type="molecule type" value="Genomic_DNA"/>
</dbReference>
<gene>
    <name evidence="1" type="ORF">ACFPUY_23810</name>
</gene>
<name>A0ABW1BZX7_9ACTN</name>
<evidence type="ECO:0008006" key="3">
    <source>
        <dbReference type="Google" id="ProtNLM"/>
    </source>
</evidence>
<organism evidence="1 2">
    <name type="scientific">Nonomuraea harbinensis</name>
    <dbReference type="NCBI Taxonomy" id="1286938"/>
    <lineage>
        <taxon>Bacteria</taxon>
        <taxon>Bacillati</taxon>
        <taxon>Actinomycetota</taxon>
        <taxon>Actinomycetes</taxon>
        <taxon>Streptosporangiales</taxon>
        <taxon>Streptosporangiaceae</taxon>
        <taxon>Nonomuraea</taxon>
    </lineage>
</organism>
<proteinExistence type="predicted"/>
<comment type="caution">
    <text evidence="1">The sequence shown here is derived from an EMBL/GenBank/DDBJ whole genome shotgun (WGS) entry which is preliminary data.</text>
</comment>
<dbReference type="RefSeq" id="WP_219545979.1">
    <property type="nucleotide sequence ID" value="NZ_JAHKRN010000020.1"/>
</dbReference>
<accession>A0ABW1BZX7</accession>
<keyword evidence="2" id="KW-1185">Reference proteome</keyword>
<dbReference type="Proteomes" id="UP001596096">
    <property type="component" value="Unassembled WGS sequence"/>
</dbReference>
<evidence type="ECO:0000313" key="2">
    <source>
        <dbReference type="Proteomes" id="UP001596096"/>
    </source>
</evidence>
<reference evidence="2" key="1">
    <citation type="journal article" date="2019" name="Int. J. Syst. Evol. Microbiol.">
        <title>The Global Catalogue of Microorganisms (GCM) 10K type strain sequencing project: providing services to taxonomists for standard genome sequencing and annotation.</title>
        <authorList>
            <consortium name="The Broad Institute Genomics Platform"/>
            <consortium name="The Broad Institute Genome Sequencing Center for Infectious Disease"/>
            <person name="Wu L."/>
            <person name="Ma J."/>
        </authorList>
    </citation>
    <scope>NUCLEOTIDE SEQUENCE [LARGE SCALE GENOMIC DNA]</scope>
    <source>
        <strain evidence="2">CGMCC 4.7106</strain>
    </source>
</reference>
<protein>
    <recommendedName>
        <fullName evidence="3">Protein kinase domain-containing protein</fullName>
    </recommendedName>
</protein>
<evidence type="ECO:0000313" key="1">
    <source>
        <dbReference type="EMBL" id="MFC5818140.1"/>
    </source>
</evidence>
<sequence length="636" mass="70935">MGELSGEKWNELPSDLLAVYRRWHESTTYDSELTGWMAGGMSDALVAVASQFEADVLARQAVLKFLKGDGAREARRMRRALNRSPREFREAHLVELIGDPIMLGSWWMIQMRIAGGDRSTVRPLVELRHSDGLPKACGIVFESVLGAWNPTLLHRPESMTAGAYLRLLLGDRLDHGEPLDRWAVEHGVTATVEWVPDGDGGLARNPLALAKGDGSHQLLVHRGRGHGDLNVRNVLLRAEDPRGFKLIDFGDFAEDAPLARDPAHLLLSLAREWLRALADDPEARHHLKAAIVTPHNPDVPSVFGFKAVSAAFHEAGQSWADSNDHGEHWRPQALLSLIGCALVFVGRKRLPDDVRQWFFDMSVYAAREYSRLTRDVDVPPFRPAAKAPVVGVPRSRGEIDAVLSRQLHFMQRTMGNQDGLVGAALQLLDEEERFVRLAPCRVRASTPGSAVIVVSDRYVRTAELDTKFRASGVTRIAHGDIRQLHLSLDRRLGLIDTADVRIATDSIELLVRGLLRDQAQSLVSALEELTGVRRRQLAENPAAAWRDLVEALRATRFTARTSGDLAADTEFLRMALREERPPYPKEPMRVEELVGRLEEILSEAAMYATADQVRRACASAELFRRWLLDLLSEARP</sequence>